<keyword evidence="4" id="KW-0346">Stress response</keyword>
<dbReference type="Proteomes" id="UP000002027">
    <property type="component" value="Chromosome 1"/>
</dbReference>
<evidence type="ECO:0000313" key="4">
    <source>
        <dbReference type="EMBL" id="ACZ37610.1"/>
    </source>
</evidence>
<dbReference type="InterPro" id="IPR050817">
    <property type="entry name" value="DjlA_DnaK_co-chaperone"/>
</dbReference>
<dbReference type="InterPro" id="IPR036869">
    <property type="entry name" value="J_dom_sf"/>
</dbReference>
<evidence type="ECO:0000313" key="5">
    <source>
        <dbReference type="Proteomes" id="UP000002027"/>
    </source>
</evidence>
<dbReference type="PRINTS" id="PR00625">
    <property type="entry name" value="JDOMAIN"/>
</dbReference>
<dbReference type="SUPFAM" id="SSF46565">
    <property type="entry name" value="Chaperone J-domain"/>
    <property type="match status" value="1"/>
</dbReference>
<dbReference type="Pfam" id="PF00226">
    <property type="entry name" value="DnaJ"/>
    <property type="match status" value="1"/>
</dbReference>
<feature type="domain" description="J" evidence="3">
    <location>
        <begin position="13"/>
        <end position="81"/>
    </location>
</feature>
<keyword evidence="5" id="KW-1185">Reference proteome</keyword>
<dbReference type="InParanoid" id="D1C672"/>
<keyword evidence="2" id="KW-1133">Transmembrane helix</keyword>
<organism evidence="4 5">
    <name type="scientific">Sphaerobacter thermophilus (strain ATCC 49802 / DSM 20745 / KCCM 41009 / NCIMB 13125 / S 6022)</name>
    <dbReference type="NCBI Taxonomy" id="479434"/>
    <lineage>
        <taxon>Bacteria</taxon>
        <taxon>Pseudomonadati</taxon>
        <taxon>Thermomicrobiota</taxon>
        <taxon>Thermomicrobia</taxon>
        <taxon>Sphaerobacterales</taxon>
        <taxon>Sphaerobacterineae</taxon>
        <taxon>Sphaerobacteraceae</taxon>
        <taxon>Sphaerobacter</taxon>
    </lineage>
</organism>
<gene>
    <name evidence="4" type="ordered locus">Sthe_0171</name>
</gene>
<dbReference type="HOGENOM" id="CLU_1721502_0_0_0"/>
<dbReference type="STRING" id="479434.Sthe_0171"/>
<dbReference type="SMART" id="SM00271">
    <property type="entry name" value="DnaJ"/>
    <property type="match status" value="1"/>
</dbReference>
<dbReference type="PROSITE" id="PS50076">
    <property type="entry name" value="DNAJ_2"/>
    <property type="match status" value="1"/>
</dbReference>
<dbReference type="EMBL" id="CP001823">
    <property type="protein sequence ID" value="ACZ37610.1"/>
    <property type="molecule type" value="Genomic_DNA"/>
</dbReference>
<reference evidence="5" key="1">
    <citation type="submission" date="2009-11" db="EMBL/GenBank/DDBJ databases">
        <title>The complete chromosome 1 of Sphaerobacter thermophilus DSM 20745.</title>
        <authorList>
            <person name="Lucas S."/>
            <person name="Copeland A."/>
            <person name="Lapidus A."/>
            <person name="Glavina del Rio T."/>
            <person name="Dalin E."/>
            <person name="Tice H."/>
            <person name="Bruce D."/>
            <person name="Goodwin L."/>
            <person name="Pitluck S."/>
            <person name="Kyrpides N."/>
            <person name="Mavromatis K."/>
            <person name="Ivanova N."/>
            <person name="Mikhailova N."/>
            <person name="LaButti K.M."/>
            <person name="Clum A."/>
            <person name="Sun H.I."/>
            <person name="Brettin T."/>
            <person name="Detter J.C."/>
            <person name="Han C."/>
            <person name="Larimer F."/>
            <person name="Land M."/>
            <person name="Hauser L."/>
            <person name="Markowitz V."/>
            <person name="Cheng J.F."/>
            <person name="Hugenholtz P."/>
            <person name="Woyke T."/>
            <person name="Wu D."/>
            <person name="Steenblock K."/>
            <person name="Schneider S."/>
            <person name="Pukall R."/>
            <person name="Goeker M."/>
            <person name="Klenk H.P."/>
            <person name="Eisen J.A."/>
        </authorList>
    </citation>
    <scope>NUCLEOTIDE SEQUENCE [LARGE SCALE GENOMIC DNA]</scope>
    <source>
        <strain evidence="5">ATCC 49802 / DSM 20745 / S 6022</strain>
    </source>
</reference>
<sequence>MAGPRVRFDPDINYYQVLNVPYTATRAEITRAYRTLMRSAHPDRARTEMERKKAEERAKLLNAAYAVLGKPEVRREYDAAIRQRAVSDALMQRYTGNMPGRPSPFMTREPVSPQARRAQQRASRSALLHFLLITVLFLAAIVVVVLLVSLLPQAVQALVG</sequence>
<protein>
    <submittedName>
        <fullName evidence="4">Heat shock protein DnaJ domain protein</fullName>
    </submittedName>
</protein>
<evidence type="ECO:0000256" key="2">
    <source>
        <dbReference type="SAM" id="Phobius"/>
    </source>
</evidence>
<feature type="transmembrane region" description="Helical" evidence="2">
    <location>
        <begin position="126"/>
        <end position="151"/>
    </location>
</feature>
<evidence type="ECO:0000256" key="1">
    <source>
        <dbReference type="SAM" id="MobiDB-lite"/>
    </source>
</evidence>
<dbReference type="Gene3D" id="1.10.287.110">
    <property type="entry name" value="DnaJ domain"/>
    <property type="match status" value="1"/>
</dbReference>
<dbReference type="AlphaFoldDB" id="D1C672"/>
<dbReference type="eggNOG" id="COG0484">
    <property type="taxonomic scope" value="Bacteria"/>
</dbReference>
<accession>D1C672</accession>
<dbReference type="OrthoDB" id="166297at2"/>
<dbReference type="KEGG" id="sti:Sthe_0171"/>
<name>D1C672_SPHTD</name>
<keyword evidence="2" id="KW-0812">Transmembrane</keyword>
<dbReference type="InterPro" id="IPR001623">
    <property type="entry name" value="DnaJ_domain"/>
</dbReference>
<dbReference type="RefSeq" id="WP_012870658.1">
    <property type="nucleotide sequence ID" value="NC_013523.1"/>
</dbReference>
<evidence type="ECO:0000259" key="3">
    <source>
        <dbReference type="PROSITE" id="PS50076"/>
    </source>
</evidence>
<proteinExistence type="predicted"/>
<dbReference type="CDD" id="cd06257">
    <property type="entry name" value="DnaJ"/>
    <property type="match status" value="1"/>
</dbReference>
<feature type="region of interest" description="Disordered" evidence="1">
    <location>
        <begin position="97"/>
        <end position="118"/>
    </location>
</feature>
<keyword evidence="2" id="KW-0472">Membrane</keyword>
<dbReference type="PANTHER" id="PTHR24074">
    <property type="entry name" value="CO-CHAPERONE PROTEIN DJLA"/>
    <property type="match status" value="1"/>
</dbReference>
<reference evidence="4 5" key="2">
    <citation type="journal article" date="2010" name="Stand. Genomic Sci.">
        <title>Complete genome sequence of Desulfohalobium retbaense type strain (HR(100)).</title>
        <authorList>
            <person name="Spring S."/>
            <person name="Nolan M."/>
            <person name="Lapidus A."/>
            <person name="Glavina Del Rio T."/>
            <person name="Copeland A."/>
            <person name="Tice H."/>
            <person name="Cheng J.F."/>
            <person name="Lucas S."/>
            <person name="Land M."/>
            <person name="Chen F."/>
            <person name="Bruce D."/>
            <person name="Goodwin L."/>
            <person name="Pitluck S."/>
            <person name="Ivanova N."/>
            <person name="Mavromatis K."/>
            <person name="Mikhailova N."/>
            <person name="Pati A."/>
            <person name="Chen A."/>
            <person name="Palaniappan K."/>
            <person name="Hauser L."/>
            <person name="Chang Y.J."/>
            <person name="Jeffries C.D."/>
            <person name="Munk C."/>
            <person name="Kiss H."/>
            <person name="Chain P."/>
            <person name="Han C."/>
            <person name="Brettin T."/>
            <person name="Detter J.C."/>
            <person name="Schuler E."/>
            <person name="Goker M."/>
            <person name="Rohde M."/>
            <person name="Bristow J."/>
            <person name="Eisen J.A."/>
            <person name="Markowitz V."/>
            <person name="Hugenholtz P."/>
            <person name="Kyrpides N.C."/>
            <person name="Klenk H.P."/>
        </authorList>
    </citation>
    <scope>NUCLEOTIDE SEQUENCE [LARGE SCALE GENOMIC DNA]</scope>
    <source>
        <strain evidence="5">ATCC 49802 / DSM 20745 / S 6022</strain>
    </source>
</reference>